<reference evidence="1" key="1">
    <citation type="journal article" date="2020" name="J Insects Food Feed">
        <title>The yellow mealworm (Tenebrio molitor) genome: a resource for the emerging insects as food and feed industry.</title>
        <authorList>
            <person name="Eriksson T."/>
            <person name="Andere A."/>
            <person name="Kelstrup H."/>
            <person name="Emery V."/>
            <person name="Picard C."/>
        </authorList>
    </citation>
    <scope>NUCLEOTIDE SEQUENCE</scope>
    <source>
        <strain evidence="1">Stoneville</strain>
        <tissue evidence="1">Whole head</tissue>
    </source>
</reference>
<protein>
    <submittedName>
        <fullName evidence="1">Uncharacterized protein</fullName>
    </submittedName>
</protein>
<dbReference type="AlphaFoldDB" id="A0A8J6LGI0"/>
<evidence type="ECO:0000313" key="1">
    <source>
        <dbReference type="EMBL" id="KAH0812196.1"/>
    </source>
</evidence>
<sequence length="419" mass="44946">MRASLNSGGSGFKSRAGLVVGRGFFERFFSSSLVDSYIESECYYSDHISLKALDFDSVSPTEAFSPEGRTGVVVVVVVRKAQHRGRVRCAPCLNSGGSVFKSRAGLVVGRGFFERFFSSSLVDSYIESECYYSDHIPLKALDFDSVSPTGAFPPEGRTVVVVVVVVRKARSGSAPSSFRVGSGWAPGSFRVGSACFSGGLRFGSGWAPGQFRVISGSAPRAFRVGSGSTPGPLRVRYGSATGRLRFPGRLRVGSECFPGGVSGSVPDRVGSVAILRPISAESRAVPTAVSSRRDATSVVCVSVLKLAVVQAFGDPVAELTSPAPEKFLCEWFECEHFRAATARDFARGRSRVLIPPTWMGFFQEFSHTITDKANAGVAEKALENLSSPLSLGGMKDVFFPPHCQPERCSWPALNKKLLF</sequence>
<proteinExistence type="predicted"/>
<name>A0A8J6LGI0_TENMO</name>
<organism evidence="1 2">
    <name type="scientific">Tenebrio molitor</name>
    <name type="common">Yellow mealworm beetle</name>
    <dbReference type="NCBI Taxonomy" id="7067"/>
    <lineage>
        <taxon>Eukaryota</taxon>
        <taxon>Metazoa</taxon>
        <taxon>Ecdysozoa</taxon>
        <taxon>Arthropoda</taxon>
        <taxon>Hexapoda</taxon>
        <taxon>Insecta</taxon>
        <taxon>Pterygota</taxon>
        <taxon>Neoptera</taxon>
        <taxon>Endopterygota</taxon>
        <taxon>Coleoptera</taxon>
        <taxon>Polyphaga</taxon>
        <taxon>Cucujiformia</taxon>
        <taxon>Tenebrionidae</taxon>
        <taxon>Tenebrio</taxon>
    </lineage>
</organism>
<dbReference type="EMBL" id="JABDTM020026227">
    <property type="protein sequence ID" value="KAH0812196.1"/>
    <property type="molecule type" value="Genomic_DNA"/>
</dbReference>
<accession>A0A8J6LGI0</accession>
<dbReference type="Proteomes" id="UP000719412">
    <property type="component" value="Unassembled WGS sequence"/>
</dbReference>
<keyword evidence="2" id="KW-1185">Reference proteome</keyword>
<reference evidence="1" key="2">
    <citation type="submission" date="2021-08" db="EMBL/GenBank/DDBJ databases">
        <authorList>
            <person name="Eriksson T."/>
        </authorList>
    </citation>
    <scope>NUCLEOTIDE SEQUENCE</scope>
    <source>
        <strain evidence="1">Stoneville</strain>
        <tissue evidence="1">Whole head</tissue>
    </source>
</reference>
<gene>
    <name evidence="1" type="ORF">GEV33_010596</name>
</gene>
<evidence type="ECO:0000313" key="2">
    <source>
        <dbReference type="Proteomes" id="UP000719412"/>
    </source>
</evidence>
<comment type="caution">
    <text evidence="1">The sequence shown here is derived from an EMBL/GenBank/DDBJ whole genome shotgun (WGS) entry which is preliminary data.</text>
</comment>